<dbReference type="Pfam" id="PF03140">
    <property type="entry name" value="DUF247"/>
    <property type="match status" value="2"/>
</dbReference>
<proteinExistence type="predicted"/>
<name>A0AAD5JDY0_ACENE</name>
<comment type="caution">
    <text evidence="2">The sequence shown here is derived from an EMBL/GenBank/DDBJ whole genome shotgun (WGS) entry which is preliminary data.</text>
</comment>
<keyword evidence="1" id="KW-1133">Transmembrane helix</keyword>
<keyword evidence="3" id="KW-1185">Reference proteome</keyword>
<feature type="transmembrane region" description="Helical" evidence="1">
    <location>
        <begin position="624"/>
        <end position="648"/>
    </location>
</feature>
<gene>
    <name evidence="2" type="ORF">LWI28_019379</name>
</gene>
<evidence type="ECO:0000256" key="1">
    <source>
        <dbReference type="SAM" id="Phobius"/>
    </source>
</evidence>
<dbReference type="PANTHER" id="PTHR31170:SF17">
    <property type="match status" value="1"/>
</dbReference>
<reference evidence="2" key="1">
    <citation type="journal article" date="2022" name="Plant J.">
        <title>Strategies of tolerance reflected in two North American maple genomes.</title>
        <authorList>
            <person name="McEvoy S.L."/>
            <person name="Sezen U.U."/>
            <person name="Trouern-Trend A."/>
            <person name="McMahon S.M."/>
            <person name="Schaberg P.G."/>
            <person name="Yang J."/>
            <person name="Wegrzyn J.L."/>
            <person name="Swenson N.G."/>
        </authorList>
    </citation>
    <scope>NUCLEOTIDE SEQUENCE</scope>
    <source>
        <strain evidence="2">91603</strain>
    </source>
</reference>
<evidence type="ECO:0000313" key="2">
    <source>
        <dbReference type="EMBL" id="KAI9195915.1"/>
    </source>
</evidence>
<reference evidence="2" key="2">
    <citation type="submission" date="2023-02" db="EMBL/GenBank/DDBJ databases">
        <authorList>
            <person name="Swenson N.G."/>
            <person name="Wegrzyn J.L."/>
            <person name="Mcevoy S.L."/>
        </authorList>
    </citation>
    <scope>NUCLEOTIDE SEQUENCE</scope>
    <source>
        <strain evidence="2">91603</strain>
        <tissue evidence="2">Leaf</tissue>
    </source>
</reference>
<feature type="transmembrane region" description="Helical" evidence="1">
    <location>
        <begin position="267"/>
        <end position="290"/>
    </location>
</feature>
<keyword evidence="1" id="KW-0812">Transmembrane</keyword>
<evidence type="ECO:0000313" key="3">
    <source>
        <dbReference type="Proteomes" id="UP001064489"/>
    </source>
</evidence>
<protein>
    <submittedName>
        <fullName evidence="2">Uncharacterized protein</fullName>
    </submittedName>
</protein>
<dbReference type="EMBL" id="JAJSOW010000003">
    <property type="protein sequence ID" value="KAI9195915.1"/>
    <property type="molecule type" value="Genomic_DNA"/>
</dbReference>
<organism evidence="2 3">
    <name type="scientific">Acer negundo</name>
    <name type="common">Box elder</name>
    <dbReference type="NCBI Taxonomy" id="4023"/>
    <lineage>
        <taxon>Eukaryota</taxon>
        <taxon>Viridiplantae</taxon>
        <taxon>Streptophyta</taxon>
        <taxon>Embryophyta</taxon>
        <taxon>Tracheophyta</taxon>
        <taxon>Spermatophyta</taxon>
        <taxon>Magnoliopsida</taxon>
        <taxon>eudicotyledons</taxon>
        <taxon>Gunneridae</taxon>
        <taxon>Pentapetalae</taxon>
        <taxon>rosids</taxon>
        <taxon>malvids</taxon>
        <taxon>Sapindales</taxon>
        <taxon>Sapindaceae</taxon>
        <taxon>Hippocastanoideae</taxon>
        <taxon>Acereae</taxon>
        <taxon>Acer</taxon>
    </lineage>
</organism>
<sequence length="651" mass="75973">MIDLRENDDSIFKSDWMLPFIARDLFLLENQLPFFLLSELFSKSTEIPDDHTKNLLNMILYFFNGILPGAVSTKVDEYPVEQIKHLVGFVHDIWLPSPAQMEAYRRIDINKNPWKFICCATEIKEAGIKFLKVESGSLFDIKFDYGVMRIPTLSIGDFTESVFRNLIAYEQFSHDRNPKHVIDYLTFMDCLINTPEDAELLRRHGIIDNWLGDDKVIANLINSLGDGVVLGENFYYSEVFNKVNLHCSRRFNKWKAKLRHDYFRTPWAIISFIAALVLLILTFLQTLGVIDEQGRLDPVCEQRLLNISKQVMANEIADPVLVLVEEKLRSLSRASYEFVEMMLLDGCFIVELIHKSKMAELREDDDPIFKLDWMLPYIARDMFLLENQLPFFVLWELFDMTTEIPDQRNTPFNMIPYFFNGIFNGTISTEVVEFPIDQIKHLVEFVHNIWLSSPARKEAYWINKKKSNWKFICCAKEIQEAGIKFLKVEGGSLFDIKFDYGVMRIPVLSIGDFSESVFRNLIAYEQFTHTNDRSPKYVIDYLTFMDCLINTPEDAELLRRHGIIDNWLGDDEVIANLINSLGDGVVLGENFYYSEVFNKVNLHCSRRCNKWKAKLRHDYFNTPWAIISFLAAVVLLIFTFLQTLFTILSYF</sequence>
<accession>A0AAD5JDY0</accession>
<keyword evidence="1" id="KW-0472">Membrane</keyword>
<dbReference type="InterPro" id="IPR004158">
    <property type="entry name" value="DUF247_pln"/>
</dbReference>
<dbReference type="Proteomes" id="UP001064489">
    <property type="component" value="Chromosome 1"/>
</dbReference>
<dbReference type="AlphaFoldDB" id="A0AAD5JDY0"/>
<dbReference type="PANTHER" id="PTHR31170">
    <property type="entry name" value="BNAC04G53230D PROTEIN"/>
    <property type="match status" value="1"/>
</dbReference>